<proteinExistence type="predicted"/>
<protein>
    <submittedName>
        <fullName evidence="1">Uncharacterized protein</fullName>
    </submittedName>
</protein>
<sequence>MRHGRVTGPRKSKWGCVLCLPSSSVEAFLTPNANYMSSIHTTYHERPIVGDGTMARARLIGPIKKRGQCRPS</sequence>
<evidence type="ECO:0000313" key="2">
    <source>
        <dbReference type="Proteomes" id="UP000617340"/>
    </source>
</evidence>
<reference evidence="1" key="1">
    <citation type="journal article" date="2020" name="G3 (Bethesda)">
        <title>High-Quality Assemblies for Three Invasive Social Wasps from the &lt;i&gt;Vespula&lt;/i&gt; Genus.</title>
        <authorList>
            <person name="Harrop T.W.R."/>
            <person name="Guhlin J."/>
            <person name="McLaughlin G.M."/>
            <person name="Permina E."/>
            <person name="Stockwell P."/>
            <person name="Gilligan J."/>
            <person name="Le Lec M.F."/>
            <person name="Gruber M.A.M."/>
            <person name="Quinn O."/>
            <person name="Lovegrove M."/>
            <person name="Duncan E.J."/>
            <person name="Remnant E.J."/>
            <person name="Van Eeckhoven J."/>
            <person name="Graham B."/>
            <person name="Knapp R.A."/>
            <person name="Langford K.W."/>
            <person name="Kronenberg Z."/>
            <person name="Press M.O."/>
            <person name="Eacker S.M."/>
            <person name="Wilson-Rankin E.E."/>
            <person name="Purcell J."/>
            <person name="Lester P.J."/>
            <person name="Dearden P.K."/>
        </authorList>
    </citation>
    <scope>NUCLEOTIDE SEQUENCE</scope>
    <source>
        <strain evidence="1">Linc-1</strain>
    </source>
</reference>
<evidence type="ECO:0000313" key="1">
    <source>
        <dbReference type="EMBL" id="KAF7395749.1"/>
    </source>
</evidence>
<name>A0A834N5I1_VESGE</name>
<gene>
    <name evidence="1" type="ORF">HZH68_009799</name>
</gene>
<organism evidence="1 2">
    <name type="scientific">Vespula germanica</name>
    <name type="common">German yellow jacket</name>
    <name type="synonym">Paravespula germanica</name>
    <dbReference type="NCBI Taxonomy" id="30212"/>
    <lineage>
        <taxon>Eukaryota</taxon>
        <taxon>Metazoa</taxon>
        <taxon>Ecdysozoa</taxon>
        <taxon>Arthropoda</taxon>
        <taxon>Hexapoda</taxon>
        <taxon>Insecta</taxon>
        <taxon>Pterygota</taxon>
        <taxon>Neoptera</taxon>
        <taxon>Endopterygota</taxon>
        <taxon>Hymenoptera</taxon>
        <taxon>Apocrita</taxon>
        <taxon>Aculeata</taxon>
        <taxon>Vespoidea</taxon>
        <taxon>Vespidae</taxon>
        <taxon>Vespinae</taxon>
        <taxon>Vespula</taxon>
    </lineage>
</organism>
<dbReference type="Proteomes" id="UP000617340">
    <property type="component" value="Unassembled WGS sequence"/>
</dbReference>
<dbReference type="EMBL" id="JACSDZ010000009">
    <property type="protein sequence ID" value="KAF7395749.1"/>
    <property type="molecule type" value="Genomic_DNA"/>
</dbReference>
<comment type="caution">
    <text evidence="1">The sequence shown here is derived from an EMBL/GenBank/DDBJ whole genome shotgun (WGS) entry which is preliminary data.</text>
</comment>
<accession>A0A834N5I1</accession>
<dbReference type="AlphaFoldDB" id="A0A834N5I1"/>
<keyword evidence="2" id="KW-1185">Reference proteome</keyword>